<reference evidence="2 3" key="1">
    <citation type="journal article" date="2014" name="PLoS Genet.">
        <title>Phylogenetically driven sequencing of extremely halophilic archaea reveals strategies for static and dynamic osmo-response.</title>
        <authorList>
            <person name="Becker E.A."/>
            <person name="Seitzer P.M."/>
            <person name="Tritt A."/>
            <person name="Larsen D."/>
            <person name="Krusor M."/>
            <person name="Yao A.I."/>
            <person name="Wu D."/>
            <person name="Madern D."/>
            <person name="Eisen J.A."/>
            <person name="Darling A.E."/>
            <person name="Facciotti M.T."/>
        </authorList>
    </citation>
    <scope>NUCLEOTIDE SEQUENCE [LARGE SCALE GENOMIC DNA]</scope>
    <source>
        <strain evidence="2 3">JCM 10879</strain>
    </source>
</reference>
<name>M0M0R3_9EURY</name>
<dbReference type="EMBL" id="AOMA01000099">
    <property type="protein sequence ID" value="EMA38214.1"/>
    <property type="molecule type" value="Genomic_DNA"/>
</dbReference>
<feature type="compositionally biased region" description="Basic and acidic residues" evidence="1">
    <location>
        <begin position="114"/>
        <end position="128"/>
    </location>
</feature>
<protein>
    <recommendedName>
        <fullName evidence="4">Thiol-disulfide oxidoreductase DCC</fullName>
    </recommendedName>
</protein>
<dbReference type="InterPro" id="IPR007263">
    <property type="entry name" value="DCC1-like"/>
</dbReference>
<dbReference type="PATRIC" id="fig|1227454.3.peg.2072"/>
<evidence type="ECO:0000256" key="1">
    <source>
        <dbReference type="SAM" id="MobiDB-lite"/>
    </source>
</evidence>
<gene>
    <name evidence="2" type="ORF">C446_10205</name>
</gene>
<comment type="caution">
    <text evidence="2">The sequence shown here is derived from an EMBL/GenBank/DDBJ whole genome shotgun (WGS) entry which is preliminary data.</text>
</comment>
<sequence length="128" mass="14337">MLVYDDDCGFCTWCAEFAAERGTFDLVGFSELEGDQLSRLPDEYEDCAHLLTDEGTYSCGAAIEETLARVDTPSRLLAVAFRQLPGRETVREPLYREVADRRALFGSFASRNPPTREEDGAEDGTERE</sequence>
<organism evidence="2 3">
    <name type="scientific">Halobiforma nitratireducens JCM 10879</name>
    <dbReference type="NCBI Taxonomy" id="1227454"/>
    <lineage>
        <taxon>Archaea</taxon>
        <taxon>Methanobacteriati</taxon>
        <taxon>Methanobacteriota</taxon>
        <taxon>Stenosarchaea group</taxon>
        <taxon>Halobacteria</taxon>
        <taxon>Halobacteriales</taxon>
        <taxon>Natrialbaceae</taxon>
        <taxon>Halobiforma</taxon>
    </lineage>
</organism>
<keyword evidence="3" id="KW-1185">Reference proteome</keyword>
<evidence type="ECO:0000313" key="2">
    <source>
        <dbReference type="EMBL" id="EMA38214.1"/>
    </source>
</evidence>
<dbReference type="Proteomes" id="UP000011607">
    <property type="component" value="Unassembled WGS sequence"/>
</dbReference>
<feature type="region of interest" description="Disordered" evidence="1">
    <location>
        <begin position="106"/>
        <end position="128"/>
    </location>
</feature>
<evidence type="ECO:0008006" key="4">
    <source>
        <dbReference type="Google" id="ProtNLM"/>
    </source>
</evidence>
<dbReference type="eggNOG" id="arCOG04646">
    <property type="taxonomic scope" value="Archaea"/>
</dbReference>
<proteinExistence type="predicted"/>
<dbReference type="AlphaFoldDB" id="M0M0R3"/>
<dbReference type="GO" id="GO:0015035">
    <property type="term" value="F:protein-disulfide reductase activity"/>
    <property type="evidence" value="ECO:0007669"/>
    <property type="project" value="InterPro"/>
</dbReference>
<accession>M0M0R3</accession>
<dbReference type="Pfam" id="PF04134">
    <property type="entry name" value="DCC1-like"/>
    <property type="match status" value="1"/>
</dbReference>
<evidence type="ECO:0000313" key="3">
    <source>
        <dbReference type="Proteomes" id="UP000011607"/>
    </source>
</evidence>